<dbReference type="EMBL" id="GGMR01006203">
    <property type="protein sequence ID" value="MBY18822.1"/>
    <property type="molecule type" value="Transcribed_RNA"/>
</dbReference>
<dbReference type="AlphaFoldDB" id="A0A2S2NPE6"/>
<sequence length="117" mass="13325">MDMKSFAIKLIITIITFILIFDDASAGCLESLTDAGYPECSTGDQNYAILVYALILQDTIIDFRNYANEIEDYLKIIKAMHPSDKIAQAYCMKLLDEKNEDKEVLSSTSEFCKQYKE</sequence>
<feature type="signal peptide" evidence="1">
    <location>
        <begin position="1"/>
        <end position="26"/>
    </location>
</feature>
<proteinExistence type="predicted"/>
<keyword evidence="1" id="KW-0732">Signal</keyword>
<protein>
    <submittedName>
        <fullName evidence="2">Uncharacterized protein</fullName>
    </submittedName>
</protein>
<evidence type="ECO:0000313" key="2">
    <source>
        <dbReference type="EMBL" id="MBY18822.1"/>
    </source>
</evidence>
<evidence type="ECO:0000256" key="1">
    <source>
        <dbReference type="SAM" id="SignalP"/>
    </source>
</evidence>
<gene>
    <name evidence="2" type="ORF">g.55235</name>
</gene>
<name>A0A2S2NPE6_SCHGA</name>
<organism evidence="2">
    <name type="scientific">Schizaphis graminum</name>
    <name type="common">Green bug aphid</name>
    <dbReference type="NCBI Taxonomy" id="13262"/>
    <lineage>
        <taxon>Eukaryota</taxon>
        <taxon>Metazoa</taxon>
        <taxon>Ecdysozoa</taxon>
        <taxon>Arthropoda</taxon>
        <taxon>Hexapoda</taxon>
        <taxon>Insecta</taxon>
        <taxon>Pterygota</taxon>
        <taxon>Neoptera</taxon>
        <taxon>Paraneoptera</taxon>
        <taxon>Hemiptera</taxon>
        <taxon>Sternorrhyncha</taxon>
        <taxon>Aphidomorpha</taxon>
        <taxon>Aphidoidea</taxon>
        <taxon>Aphididae</taxon>
        <taxon>Aphidini</taxon>
        <taxon>Schizaphis</taxon>
    </lineage>
</organism>
<feature type="chain" id="PRO_5015583671" evidence="1">
    <location>
        <begin position="27"/>
        <end position="117"/>
    </location>
</feature>
<reference evidence="2" key="1">
    <citation type="submission" date="2018-04" db="EMBL/GenBank/DDBJ databases">
        <title>Transcriptome of Schizaphis graminum biotype I.</title>
        <authorList>
            <person name="Scully E.D."/>
            <person name="Geib S.M."/>
            <person name="Palmer N.A."/>
            <person name="Koch K."/>
            <person name="Bradshaw J."/>
            <person name="Heng-Moss T."/>
            <person name="Sarath G."/>
        </authorList>
    </citation>
    <scope>NUCLEOTIDE SEQUENCE</scope>
</reference>
<accession>A0A2S2NPE6</accession>